<dbReference type="InterPro" id="IPR000073">
    <property type="entry name" value="AB_hydrolase_1"/>
</dbReference>
<dbReference type="RefSeq" id="WP_127708468.1">
    <property type="nucleotide sequence ID" value="NZ_SACK01000015.1"/>
</dbReference>
<dbReference type="InterPro" id="IPR050228">
    <property type="entry name" value="Carboxylesterase_BioH"/>
</dbReference>
<dbReference type="EMBL" id="SACK01000015">
    <property type="protein sequence ID" value="RVT96523.1"/>
    <property type="molecule type" value="Genomic_DNA"/>
</dbReference>
<gene>
    <name evidence="2" type="ORF">EOD41_20050</name>
</gene>
<dbReference type="OrthoDB" id="9814966at2"/>
<dbReference type="PANTHER" id="PTHR43194:SF2">
    <property type="entry name" value="PEROXISOMAL MEMBRANE PROTEIN LPX1"/>
    <property type="match status" value="1"/>
</dbReference>
<dbReference type="Gene3D" id="3.40.50.1820">
    <property type="entry name" value="alpha/beta hydrolase"/>
    <property type="match status" value="1"/>
</dbReference>
<accession>A0A3S2V5P8</accession>
<protein>
    <submittedName>
        <fullName evidence="2">Alpha/beta hydrolase</fullName>
    </submittedName>
</protein>
<comment type="caution">
    <text evidence="2">The sequence shown here is derived from an EMBL/GenBank/DDBJ whole genome shotgun (WGS) entry which is preliminary data.</text>
</comment>
<dbReference type="SUPFAM" id="SSF53474">
    <property type="entry name" value="alpha/beta-Hydrolases"/>
    <property type="match status" value="1"/>
</dbReference>
<dbReference type="PANTHER" id="PTHR43194">
    <property type="entry name" value="HYDROLASE ALPHA/BETA FOLD FAMILY"/>
    <property type="match status" value="1"/>
</dbReference>
<dbReference type="GO" id="GO:0016787">
    <property type="term" value="F:hydrolase activity"/>
    <property type="evidence" value="ECO:0007669"/>
    <property type="project" value="UniProtKB-KW"/>
</dbReference>
<keyword evidence="2" id="KW-0378">Hydrolase</keyword>
<name>A0A3S2V5P8_9SPHI</name>
<organism evidence="2 3">
    <name type="scientific">Mucilaginibacter limnophilus</name>
    <dbReference type="NCBI Taxonomy" id="1932778"/>
    <lineage>
        <taxon>Bacteria</taxon>
        <taxon>Pseudomonadati</taxon>
        <taxon>Bacteroidota</taxon>
        <taxon>Sphingobacteriia</taxon>
        <taxon>Sphingobacteriales</taxon>
        <taxon>Sphingobacteriaceae</taxon>
        <taxon>Mucilaginibacter</taxon>
    </lineage>
</organism>
<dbReference type="Pfam" id="PF12697">
    <property type="entry name" value="Abhydrolase_6"/>
    <property type="match status" value="1"/>
</dbReference>
<evidence type="ECO:0000313" key="3">
    <source>
        <dbReference type="Proteomes" id="UP000282759"/>
    </source>
</evidence>
<evidence type="ECO:0000259" key="1">
    <source>
        <dbReference type="Pfam" id="PF12697"/>
    </source>
</evidence>
<proteinExistence type="predicted"/>
<keyword evidence="3" id="KW-1185">Reference proteome</keyword>
<reference evidence="2 3" key="1">
    <citation type="submission" date="2019-01" db="EMBL/GenBank/DDBJ databases">
        <authorList>
            <person name="Chen W.-M."/>
        </authorList>
    </citation>
    <scope>NUCLEOTIDE SEQUENCE [LARGE SCALE GENOMIC DNA]</scope>
    <source>
        <strain evidence="2 3">YBJ-36</strain>
    </source>
</reference>
<dbReference type="Proteomes" id="UP000282759">
    <property type="component" value="Unassembled WGS sequence"/>
</dbReference>
<dbReference type="AlphaFoldDB" id="A0A3S2V5P8"/>
<dbReference type="InterPro" id="IPR029058">
    <property type="entry name" value="AB_hydrolase_fold"/>
</dbReference>
<feature type="domain" description="AB hydrolase-1" evidence="1">
    <location>
        <begin position="5"/>
        <end position="236"/>
    </location>
</feature>
<evidence type="ECO:0000313" key="2">
    <source>
        <dbReference type="EMBL" id="RVT96523.1"/>
    </source>
</evidence>
<sequence length="265" mass="29910">MKNTIVFIHGMFQNPKSWEKWINYFSEKGYNCVAPAWPMHEGEPAELRQSPPDGLGDLRLEEIIYEMQQIVKDQGQPPIVIGHSVGGLITQLLVSNGLVQTGVAISSVAPNMMLSFDWGFMKNSALITNPFKGNDPFYMDEESFHGSFANTLSEEEAKVAYQQYATHDSRNVLRDCLGSDGHIDLDMPHVPLLFVGGEKDQIIPASLNEKNVNAYKDEVSITAFKEFANRSHFICGEPGWEEVAGYIYEWLQRHEQHQYDTAAHV</sequence>